<dbReference type="Pfam" id="PF12680">
    <property type="entry name" value="SnoaL_2"/>
    <property type="match status" value="1"/>
</dbReference>
<evidence type="ECO:0000313" key="3">
    <source>
        <dbReference type="Proteomes" id="UP000628669"/>
    </source>
</evidence>
<dbReference type="EMBL" id="JAENHK010000010">
    <property type="protein sequence ID" value="MBK1897355.1"/>
    <property type="molecule type" value="Genomic_DNA"/>
</dbReference>
<name>A0ABS1FY24_9FLAO</name>
<evidence type="ECO:0000259" key="1">
    <source>
        <dbReference type="Pfam" id="PF12680"/>
    </source>
</evidence>
<proteinExistence type="predicted"/>
<dbReference type="Gene3D" id="3.10.450.50">
    <property type="match status" value="1"/>
</dbReference>
<dbReference type="SUPFAM" id="SSF54427">
    <property type="entry name" value="NTF2-like"/>
    <property type="match status" value="1"/>
</dbReference>
<dbReference type="PANTHER" id="PTHR41252:SF1">
    <property type="entry name" value="BLR2505 PROTEIN"/>
    <property type="match status" value="1"/>
</dbReference>
<evidence type="ECO:0000313" key="2">
    <source>
        <dbReference type="EMBL" id="MBK1897355.1"/>
    </source>
</evidence>
<feature type="domain" description="SnoaL-like" evidence="1">
    <location>
        <begin position="13"/>
        <end position="105"/>
    </location>
</feature>
<dbReference type="InterPro" id="IPR037401">
    <property type="entry name" value="SnoaL-like"/>
</dbReference>
<keyword evidence="3" id="KW-1185">Reference proteome</keyword>
<gene>
    <name evidence="2" type="ORF">JHL15_16440</name>
</gene>
<dbReference type="Proteomes" id="UP000628669">
    <property type="component" value="Unassembled WGS sequence"/>
</dbReference>
<sequence length="114" mass="13057">MNNKAILEKANLAISKGDYEGFLKFCTDNTKWTFVGDQILEGKEQVRQYMATAYLEPPKFKVEKLIAEGDFVTAIGEISMKNKEGKMINYSYCDVWQFHKGKMAELTAFVIEIN</sequence>
<reference evidence="3" key="1">
    <citation type="submission" date="2021-01" db="EMBL/GenBank/DDBJ databases">
        <title>Genome public.</title>
        <authorList>
            <person name="Liu C."/>
            <person name="Sun Q."/>
        </authorList>
    </citation>
    <scope>NUCLEOTIDE SEQUENCE [LARGE SCALE GENOMIC DNA]</scope>
    <source>
        <strain evidence="3">YIM B02567</strain>
    </source>
</reference>
<dbReference type="InterPro" id="IPR032710">
    <property type="entry name" value="NTF2-like_dom_sf"/>
</dbReference>
<comment type="caution">
    <text evidence="2">The sequence shown here is derived from an EMBL/GenBank/DDBJ whole genome shotgun (WGS) entry which is preliminary data.</text>
</comment>
<protein>
    <submittedName>
        <fullName evidence="2">Nuclear transport factor 2 family protein</fullName>
    </submittedName>
</protein>
<dbReference type="PANTHER" id="PTHR41252">
    <property type="entry name" value="BLR2505 PROTEIN"/>
    <property type="match status" value="1"/>
</dbReference>
<organism evidence="2 3">
    <name type="scientific">Chryseobacterium paridis</name>
    <dbReference type="NCBI Taxonomy" id="2800328"/>
    <lineage>
        <taxon>Bacteria</taxon>
        <taxon>Pseudomonadati</taxon>
        <taxon>Bacteroidota</taxon>
        <taxon>Flavobacteriia</taxon>
        <taxon>Flavobacteriales</taxon>
        <taxon>Weeksellaceae</taxon>
        <taxon>Chryseobacterium group</taxon>
        <taxon>Chryseobacterium</taxon>
    </lineage>
</organism>
<accession>A0ABS1FY24</accession>